<organism evidence="1">
    <name type="scientific">Streptomyces sp. SID7499</name>
    <dbReference type="NCBI Taxonomy" id="2706086"/>
    <lineage>
        <taxon>Bacteria</taxon>
        <taxon>Bacillati</taxon>
        <taxon>Actinomycetota</taxon>
        <taxon>Actinomycetes</taxon>
        <taxon>Kitasatosporales</taxon>
        <taxon>Streptomycetaceae</taxon>
        <taxon>Streptomyces</taxon>
    </lineage>
</organism>
<comment type="caution">
    <text evidence="1">The sequence shown here is derived from an EMBL/GenBank/DDBJ whole genome shotgun (WGS) entry which is preliminary data.</text>
</comment>
<proteinExistence type="predicted"/>
<dbReference type="EMBL" id="JAAGMN010003906">
    <property type="protein sequence ID" value="NEE12011.1"/>
    <property type="molecule type" value="Genomic_DNA"/>
</dbReference>
<accession>A0A6G3X2P6</accession>
<protein>
    <submittedName>
        <fullName evidence="1">Uncharacterized protein</fullName>
    </submittedName>
</protein>
<evidence type="ECO:0000313" key="1">
    <source>
        <dbReference type="EMBL" id="NEE12011.1"/>
    </source>
</evidence>
<reference evidence="1" key="1">
    <citation type="submission" date="2020-01" db="EMBL/GenBank/DDBJ databases">
        <title>Insect and environment-associated Actinomycetes.</title>
        <authorList>
            <person name="Currrie C."/>
            <person name="Chevrette M."/>
            <person name="Carlson C."/>
            <person name="Stubbendieck R."/>
            <person name="Wendt-Pienkowski E."/>
        </authorList>
    </citation>
    <scope>NUCLEOTIDE SEQUENCE</scope>
    <source>
        <strain evidence="1">SID7499</strain>
    </source>
</reference>
<dbReference type="AlphaFoldDB" id="A0A6G3X2P6"/>
<gene>
    <name evidence="1" type="ORF">G3M58_36835</name>
</gene>
<sequence>MPEPIENPVVAAIPGGGWLIDHKEDDGTVTTSPVLAWMFYADGTCKPVDVDGTGWCDDPTSDSNFVGVYHPDSQPLND</sequence>
<name>A0A6G3X2P6_9ACTN</name>